<dbReference type="PANTHER" id="PTHR23503:SF96">
    <property type="entry name" value="MAJOR FACILITATOR SUPERFAMILY (MFS) PROFILE DOMAIN-CONTAINING PROTEIN"/>
    <property type="match status" value="1"/>
</dbReference>
<feature type="transmembrane region" description="Helical" evidence="5">
    <location>
        <begin position="83"/>
        <end position="101"/>
    </location>
</feature>
<dbReference type="AlphaFoldDB" id="A0AAE9JE82"/>
<dbReference type="InterPro" id="IPR005828">
    <property type="entry name" value="MFS_sugar_transport-like"/>
</dbReference>
<evidence type="ECO:0000256" key="1">
    <source>
        <dbReference type="ARBA" id="ARBA00004370"/>
    </source>
</evidence>
<protein>
    <recommendedName>
        <fullName evidence="8">Major facilitator superfamily (MFS) profile domain-containing protein</fullName>
    </recommendedName>
</protein>
<keyword evidence="3 5" id="KW-1133">Transmembrane helix</keyword>
<dbReference type="GO" id="GO:0016020">
    <property type="term" value="C:membrane"/>
    <property type="evidence" value="ECO:0007669"/>
    <property type="project" value="UniProtKB-SubCell"/>
</dbReference>
<evidence type="ECO:0000256" key="3">
    <source>
        <dbReference type="ARBA" id="ARBA00022989"/>
    </source>
</evidence>
<dbReference type="InterPro" id="IPR035940">
    <property type="entry name" value="CAP_sf"/>
</dbReference>
<accession>A0AAE9JE82</accession>
<keyword evidence="7" id="KW-1185">Reference proteome</keyword>
<organism evidence="6 7">
    <name type="scientific">Caenorhabditis briggsae</name>
    <dbReference type="NCBI Taxonomy" id="6238"/>
    <lineage>
        <taxon>Eukaryota</taxon>
        <taxon>Metazoa</taxon>
        <taxon>Ecdysozoa</taxon>
        <taxon>Nematoda</taxon>
        <taxon>Chromadorea</taxon>
        <taxon>Rhabditida</taxon>
        <taxon>Rhabditina</taxon>
        <taxon>Rhabditomorpha</taxon>
        <taxon>Rhabditoidea</taxon>
        <taxon>Rhabditidae</taxon>
        <taxon>Peloderinae</taxon>
        <taxon>Caenorhabditis</taxon>
    </lineage>
</organism>
<dbReference type="GO" id="GO:0022857">
    <property type="term" value="F:transmembrane transporter activity"/>
    <property type="evidence" value="ECO:0007669"/>
    <property type="project" value="InterPro"/>
</dbReference>
<dbReference type="Gene3D" id="1.20.1250.20">
    <property type="entry name" value="MFS general substrate transporter like domains"/>
    <property type="match status" value="1"/>
</dbReference>
<evidence type="ECO:0000256" key="5">
    <source>
        <dbReference type="SAM" id="Phobius"/>
    </source>
</evidence>
<gene>
    <name evidence="6" type="ORF">L5515_010534</name>
</gene>
<dbReference type="Proteomes" id="UP000829354">
    <property type="component" value="Chromosome IV"/>
</dbReference>
<keyword evidence="4 5" id="KW-0472">Membrane</keyword>
<dbReference type="Pfam" id="PF00083">
    <property type="entry name" value="Sugar_tr"/>
    <property type="match status" value="1"/>
</dbReference>
<dbReference type="InterPro" id="IPR045263">
    <property type="entry name" value="GLUT"/>
</dbReference>
<keyword evidence="2 5" id="KW-0812">Transmembrane</keyword>
<dbReference type="PANTHER" id="PTHR23503">
    <property type="entry name" value="SOLUTE CARRIER FAMILY 2"/>
    <property type="match status" value="1"/>
</dbReference>
<sequence length="358" mass="39624">MSSSGIVTSASTVSTTNASKKGKWPPLRTTFMASIVALGSSFSFGFQLLITNPAQGAFIKFLNASKHSNDPDDARIAHLENQWSVIVAIFFLGSMTGAFFIKTVAERFGRKKGIMLAIVTQITSSLLAITSYWVVNHYLFAFARFAMGMGIAVAMGIAAMFVTESSHVTANGVIANKEEYLKELNEERRIYAKKARIPNMYKLFWDDYLEETVRTNSHNCDGKTCRIVFRTPDTEANRHAQKMVKYRFGYDKRAKLIEDYKGTFMNGNEDFTPDLTLKGYKKLVYNSYCLMAPEGDGESWNVPRGEPGSVCGQGFENDDGLCAPVQKAQSSARGGAGSVSSENSLKLLMELLMLKLEL</sequence>
<reference evidence="6 7" key="1">
    <citation type="submission" date="2022-04" db="EMBL/GenBank/DDBJ databases">
        <title>Chromosome-level reference genomes for two strains of Caenorhabditis briggsae: an improved platform for comparative genomics.</title>
        <authorList>
            <person name="Stevens L."/>
            <person name="Andersen E."/>
        </authorList>
    </citation>
    <scope>NUCLEOTIDE SEQUENCE [LARGE SCALE GENOMIC DNA]</scope>
    <source>
        <strain evidence="6">VX34</strain>
        <tissue evidence="6">Whole-organism</tissue>
    </source>
</reference>
<evidence type="ECO:0000256" key="2">
    <source>
        <dbReference type="ARBA" id="ARBA00022692"/>
    </source>
</evidence>
<evidence type="ECO:0000313" key="6">
    <source>
        <dbReference type="EMBL" id="UMM27093.1"/>
    </source>
</evidence>
<proteinExistence type="predicted"/>
<dbReference type="SUPFAM" id="SSF103473">
    <property type="entry name" value="MFS general substrate transporter"/>
    <property type="match status" value="1"/>
</dbReference>
<evidence type="ECO:0000256" key="4">
    <source>
        <dbReference type="ARBA" id="ARBA00023136"/>
    </source>
</evidence>
<name>A0AAE9JE82_CAEBR</name>
<comment type="subcellular location">
    <subcellularLocation>
        <location evidence="1">Membrane</location>
    </subcellularLocation>
</comment>
<evidence type="ECO:0008006" key="8">
    <source>
        <dbReference type="Google" id="ProtNLM"/>
    </source>
</evidence>
<feature type="transmembrane region" description="Helical" evidence="5">
    <location>
        <begin position="141"/>
        <end position="162"/>
    </location>
</feature>
<evidence type="ECO:0000313" key="7">
    <source>
        <dbReference type="Proteomes" id="UP000829354"/>
    </source>
</evidence>
<dbReference type="EMBL" id="CP092623">
    <property type="protein sequence ID" value="UMM27093.1"/>
    <property type="molecule type" value="Genomic_DNA"/>
</dbReference>
<dbReference type="InterPro" id="IPR036259">
    <property type="entry name" value="MFS_trans_sf"/>
</dbReference>
<dbReference type="SUPFAM" id="SSF55797">
    <property type="entry name" value="PR-1-like"/>
    <property type="match status" value="1"/>
</dbReference>
<feature type="transmembrane region" description="Helical" evidence="5">
    <location>
        <begin position="30"/>
        <end position="50"/>
    </location>
</feature>
<feature type="transmembrane region" description="Helical" evidence="5">
    <location>
        <begin position="113"/>
        <end position="135"/>
    </location>
</feature>